<accession>A0ACB9S492</accession>
<gene>
    <name evidence="1" type="ORF">MLD38_003344</name>
</gene>
<sequence>MYPKAKATATVTLSLTLLFTVLIVFTLLFSTVDLRSSFLPSSFRLLSPPPPPQPSSFSCSSPLRVYMYDLPRRFNVGMLRRESPASADDSPVTAGDLPPWPRNSGLKRQHSVEYWMTASLLYTDRDDGGGREAVRVSDPEEADVFFVPFFSSLSFNTHGHSMTDPDTEIDHQLQIDLLEILRNSKYWQRSGGKDHVIPVSHPNAFRFLREQTLMDLAPGFYSSGEGRCGKPREKYVLN</sequence>
<dbReference type="EMBL" id="CM042881">
    <property type="protein sequence ID" value="KAI4385301.1"/>
    <property type="molecule type" value="Genomic_DNA"/>
</dbReference>
<comment type="caution">
    <text evidence="1">The sequence shown here is derived from an EMBL/GenBank/DDBJ whole genome shotgun (WGS) entry which is preliminary data.</text>
</comment>
<keyword evidence="2" id="KW-1185">Reference proteome</keyword>
<name>A0ACB9S492_9MYRT</name>
<evidence type="ECO:0000313" key="1">
    <source>
        <dbReference type="EMBL" id="KAI4385301.1"/>
    </source>
</evidence>
<dbReference type="Proteomes" id="UP001057402">
    <property type="component" value="Chromosome 2"/>
</dbReference>
<reference evidence="2" key="1">
    <citation type="journal article" date="2023" name="Front. Plant Sci.">
        <title>Chromosomal-level genome assembly of Melastoma candidum provides insights into trichome evolution.</title>
        <authorList>
            <person name="Zhong Y."/>
            <person name="Wu W."/>
            <person name="Sun C."/>
            <person name="Zou P."/>
            <person name="Liu Y."/>
            <person name="Dai S."/>
            <person name="Zhou R."/>
        </authorList>
    </citation>
    <scope>NUCLEOTIDE SEQUENCE [LARGE SCALE GENOMIC DNA]</scope>
</reference>
<protein>
    <submittedName>
        <fullName evidence="1">Uncharacterized protein</fullName>
    </submittedName>
</protein>
<organism evidence="1 2">
    <name type="scientific">Melastoma candidum</name>
    <dbReference type="NCBI Taxonomy" id="119954"/>
    <lineage>
        <taxon>Eukaryota</taxon>
        <taxon>Viridiplantae</taxon>
        <taxon>Streptophyta</taxon>
        <taxon>Embryophyta</taxon>
        <taxon>Tracheophyta</taxon>
        <taxon>Spermatophyta</taxon>
        <taxon>Magnoliopsida</taxon>
        <taxon>eudicotyledons</taxon>
        <taxon>Gunneridae</taxon>
        <taxon>Pentapetalae</taxon>
        <taxon>rosids</taxon>
        <taxon>malvids</taxon>
        <taxon>Myrtales</taxon>
        <taxon>Melastomataceae</taxon>
        <taxon>Melastomatoideae</taxon>
        <taxon>Melastomateae</taxon>
        <taxon>Melastoma</taxon>
    </lineage>
</organism>
<proteinExistence type="predicted"/>
<evidence type="ECO:0000313" key="2">
    <source>
        <dbReference type="Proteomes" id="UP001057402"/>
    </source>
</evidence>